<sequence length="44" mass="5112">MRATIKEIRAALDACNQGDARQRWQAQQHLLDEIDQSKTEQESQ</sequence>
<organism evidence="1">
    <name type="scientific">Actinomyces succiniciruminis</name>
    <dbReference type="NCBI Taxonomy" id="1522002"/>
    <lineage>
        <taxon>Bacteria</taxon>
        <taxon>Bacillati</taxon>
        <taxon>Actinomycetota</taxon>
        <taxon>Actinomycetes</taxon>
        <taxon>Actinomycetales</taxon>
        <taxon>Actinomycetaceae</taxon>
        <taxon>Actinomyces</taxon>
    </lineage>
</organism>
<reference evidence="1" key="1">
    <citation type="submission" date="2014-07" db="EMBL/GenBank/DDBJ databases">
        <authorList>
            <person name="Zhang J.E."/>
            <person name="Yang H."/>
            <person name="Guo J."/>
            <person name="Deng Z."/>
            <person name="Luo H."/>
            <person name="Luo M."/>
            <person name="Zhao B."/>
        </authorList>
    </citation>
    <scope>NUCLEOTIDE SEQUENCE</scope>
    <source>
        <strain evidence="1">AM4</strain>
    </source>
</reference>
<name>A0A1L7RT86_9ACTO</name>
<dbReference type="RefSeq" id="WP_280516477.1">
    <property type="nucleotide sequence ID" value="NZ_LK995540.1"/>
</dbReference>
<dbReference type="AlphaFoldDB" id="A0A1L7RT86"/>
<proteinExistence type="predicted"/>
<dbReference type="EMBL" id="LK995540">
    <property type="protein sequence ID" value="CED92443.1"/>
    <property type="molecule type" value="Genomic_DNA"/>
</dbReference>
<protein>
    <submittedName>
        <fullName evidence="1">Uncharacterized protein</fullName>
    </submittedName>
</protein>
<accession>A0A1L7RT86</accession>
<gene>
    <name evidence="1" type="ORF">AAM4_2611</name>
</gene>
<evidence type="ECO:0000313" key="1">
    <source>
        <dbReference type="EMBL" id="CED92443.1"/>
    </source>
</evidence>